<keyword evidence="5 7" id="KW-0472">Membrane</keyword>
<feature type="domain" description="Major facilitator superfamily (MFS) profile" evidence="8">
    <location>
        <begin position="48"/>
        <end position="474"/>
    </location>
</feature>
<evidence type="ECO:0000256" key="2">
    <source>
        <dbReference type="ARBA" id="ARBA00022448"/>
    </source>
</evidence>
<protein>
    <submittedName>
        <fullName evidence="9">Transporter</fullName>
    </submittedName>
</protein>
<dbReference type="SUPFAM" id="SSF103473">
    <property type="entry name" value="MFS general substrate transporter"/>
    <property type="match status" value="1"/>
</dbReference>
<dbReference type="FunFam" id="1.20.1250.20:FF:000068">
    <property type="entry name" value="MFS general substrate transporter"/>
    <property type="match status" value="1"/>
</dbReference>
<dbReference type="InterPro" id="IPR011701">
    <property type="entry name" value="MFS"/>
</dbReference>
<dbReference type="Proteomes" id="UP000785200">
    <property type="component" value="Unassembled WGS sequence"/>
</dbReference>
<sequence length="501" mass="56053">MDQPNLEKNGVVEKYPSGIDQSSSGAEDEFYIDPAKEVKLLAKLDLGLIWIIMLLYLSAFLDRANIGNVKVAGILTDIHATEEQFSTAVSIFYATYVCFETPAAVVMKKFTPRLMLTIICIVWSLTTIFTGFIQNVAGLYTTRLILGACEAGLFPCLNLYLTMVYRREEQAKRVAYLFVCAALSGAFGGLLAYVLLKMDGVAGKAGWRRVLSPHIQALRLTFDRWVYIIEGIFSIVCALAVWFGLPNDPSKAWFLNAEEREIMNCRAAQRAKYMGSDKFDWAEVQIGFKDPKLYMSGLIQFMQDILLYGFSTFLPSILKAMKYNTLQSNYLTIPVYLWGAIVFLTMAWFSDRWSARGPIVLGANVFGIIGYILLITVDNNGVKYFATFLCAIAVYIGPGLNLTWLNVNVAPHYRRATEIGFQQSMGNTAGIVAGQIYRTAPYKLGNSFSLGALCVSQVLIVGKIFYIRSQNTMKARIEAGEIEDKRSIKDGDRALDFKYHI</sequence>
<dbReference type="GO" id="GO:0022857">
    <property type="term" value="F:transmembrane transporter activity"/>
    <property type="evidence" value="ECO:0007669"/>
    <property type="project" value="InterPro"/>
</dbReference>
<feature type="transmembrane region" description="Helical" evidence="7">
    <location>
        <begin position="114"/>
        <end position="132"/>
    </location>
</feature>
<comment type="subcellular location">
    <subcellularLocation>
        <location evidence="1">Membrane</location>
        <topology evidence="1">Multi-pass membrane protein</topology>
    </subcellularLocation>
</comment>
<comment type="similarity">
    <text evidence="6">Belongs to the major facilitator superfamily. Allantoate permease family.</text>
</comment>
<feature type="transmembrane region" description="Helical" evidence="7">
    <location>
        <begin position="448"/>
        <end position="466"/>
    </location>
</feature>
<dbReference type="FunFam" id="1.20.1250.20:FF:000018">
    <property type="entry name" value="MFS transporter permease"/>
    <property type="match status" value="1"/>
</dbReference>
<dbReference type="CDD" id="cd17327">
    <property type="entry name" value="MFS_FEN2_like"/>
    <property type="match status" value="1"/>
</dbReference>
<evidence type="ECO:0000259" key="8">
    <source>
        <dbReference type="PROSITE" id="PS50850"/>
    </source>
</evidence>
<dbReference type="PANTHER" id="PTHR43791:SF24">
    <property type="entry name" value="NICOTINIC ACID PLASMA MEMBRANE TRANSPORTER"/>
    <property type="match status" value="1"/>
</dbReference>
<evidence type="ECO:0000256" key="5">
    <source>
        <dbReference type="ARBA" id="ARBA00023136"/>
    </source>
</evidence>
<dbReference type="InterPro" id="IPR020846">
    <property type="entry name" value="MFS_dom"/>
</dbReference>
<keyword evidence="10" id="KW-1185">Reference proteome</keyword>
<evidence type="ECO:0000313" key="9">
    <source>
        <dbReference type="EMBL" id="KAG0644994.1"/>
    </source>
</evidence>
<evidence type="ECO:0000256" key="1">
    <source>
        <dbReference type="ARBA" id="ARBA00004141"/>
    </source>
</evidence>
<dbReference type="OrthoDB" id="2962993at2759"/>
<feature type="transmembrane region" description="Helical" evidence="7">
    <location>
        <begin position="144"/>
        <end position="163"/>
    </location>
</feature>
<dbReference type="Gene3D" id="1.20.1250.20">
    <property type="entry name" value="MFS general substrate transporter like domains"/>
    <property type="match status" value="2"/>
</dbReference>
<evidence type="ECO:0000256" key="3">
    <source>
        <dbReference type="ARBA" id="ARBA00022692"/>
    </source>
</evidence>
<dbReference type="EMBL" id="VNKQ01000020">
    <property type="protein sequence ID" value="KAG0644994.1"/>
    <property type="molecule type" value="Genomic_DNA"/>
</dbReference>
<feature type="transmembrane region" description="Helical" evidence="7">
    <location>
        <begin position="175"/>
        <end position="196"/>
    </location>
</feature>
<keyword evidence="4 7" id="KW-1133">Transmembrane helix</keyword>
<evidence type="ECO:0000256" key="4">
    <source>
        <dbReference type="ARBA" id="ARBA00022989"/>
    </source>
</evidence>
<evidence type="ECO:0000313" key="10">
    <source>
        <dbReference type="Proteomes" id="UP000785200"/>
    </source>
</evidence>
<dbReference type="PANTHER" id="PTHR43791">
    <property type="entry name" value="PERMEASE-RELATED"/>
    <property type="match status" value="1"/>
</dbReference>
<feature type="transmembrane region" description="Helical" evidence="7">
    <location>
        <begin position="40"/>
        <end position="61"/>
    </location>
</feature>
<dbReference type="InterPro" id="IPR036259">
    <property type="entry name" value="MFS_trans_sf"/>
</dbReference>
<keyword evidence="3 7" id="KW-0812">Transmembrane</keyword>
<evidence type="ECO:0000256" key="7">
    <source>
        <dbReference type="SAM" id="Phobius"/>
    </source>
</evidence>
<feature type="transmembrane region" description="Helical" evidence="7">
    <location>
        <begin position="330"/>
        <end position="349"/>
    </location>
</feature>
<feature type="transmembrane region" description="Helical" evidence="7">
    <location>
        <begin position="384"/>
        <end position="405"/>
    </location>
</feature>
<dbReference type="Pfam" id="PF07690">
    <property type="entry name" value="MFS_1"/>
    <property type="match status" value="1"/>
</dbReference>
<name>A0A9P6SJN9_9HELO</name>
<keyword evidence="2" id="KW-0813">Transport</keyword>
<gene>
    <name evidence="9" type="ORF">D0Z07_9151</name>
</gene>
<evidence type="ECO:0000256" key="6">
    <source>
        <dbReference type="ARBA" id="ARBA00037968"/>
    </source>
</evidence>
<accession>A0A9P6SJN9</accession>
<dbReference type="AlphaFoldDB" id="A0A9P6SJN9"/>
<dbReference type="GO" id="GO:0016020">
    <property type="term" value="C:membrane"/>
    <property type="evidence" value="ECO:0007669"/>
    <property type="project" value="UniProtKB-SubCell"/>
</dbReference>
<comment type="caution">
    <text evidence="9">The sequence shown here is derived from an EMBL/GenBank/DDBJ whole genome shotgun (WGS) entry which is preliminary data.</text>
</comment>
<feature type="transmembrane region" description="Helical" evidence="7">
    <location>
        <begin position="355"/>
        <end position="377"/>
    </location>
</feature>
<proteinExistence type="inferred from homology"/>
<feature type="transmembrane region" description="Helical" evidence="7">
    <location>
        <begin position="225"/>
        <end position="245"/>
    </location>
</feature>
<organism evidence="9 10">
    <name type="scientific">Hyphodiscus hymeniophilus</name>
    <dbReference type="NCBI Taxonomy" id="353542"/>
    <lineage>
        <taxon>Eukaryota</taxon>
        <taxon>Fungi</taxon>
        <taxon>Dikarya</taxon>
        <taxon>Ascomycota</taxon>
        <taxon>Pezizomycotina</taxon>
        <taxon>Leotiomycetes</taxon>
        <taxon>Helotiales</taxon>
        <taxon>Hyphodiscaceae</taxon>
        <taxon>Hyphodiscus</taxon>
    </lineage>
</organism>
<dbReference type="PROSITE" id="PS50850">
    <property type="entry name" value="MFS"/>
    <property type="match status" value="1"/>
</dbReference>
<reference evidence="9" key="1">
    <citation type="submission" date="2019-07" db="EMBL/GenBank/DDBJ databases">
        <title>Hyphodiscus hymeniophilus genome sequencing and assembly.</title>
        <authorList>
            <person name="Kramer G."/>
            <person name="Nodwell J."/>
        </authorList>
    </citation>
    <scope>NUCLEOTIDE SEQUENCE</scope>
    <source>
        <strain evidence="9">ATCC 34498</strain>
    </source>
</reference>